<accession>A0A3D8R5M5</accession>
<comment type="caution">
    <text evidence="8">The sequence shown here is derived from an EMBL/GenBank/DDBJ whole genome shotgun (WGS) entry which is preliminary data.</text>
</comment>
<evidence type="ECO:0000256" key="5">
    <source>
        <dbReference type="SAM" id="MobiDB-lite"/>
    </source>
</evidence>
<keyword evidence="3 6" id="KW-1133">Transmembrane helix</keyword>
<evidence type="ECO:0000313" key="9">
    <source>
        <dbReference type="Proteomes" id="UP000256645"/>
    </source>
</evidence>
<proteinExistence type="predicted"/>
<dbReference type="InterPro" id="IPR045119">
    <property type="entry name" value="SUN1-5"/>
</dbReference>
<feature type="compositionally biased region" description="Basic and acidic residues" evidence="5">
    <location>
        <begin position="189"/>
        <end position="202"/>
    </location>
</feature>
<keyword evidence="4 6" id="KW-0472">Membrane</keyword>
<dbReference type="PANTHER" id="PTHR12911">
    <property type="entry name" value="SAD1/UNC-84-LIKE PROTEIN-RELATED"/>
    <property type="match status" value="1"/>
</dbReference>
<evidence type="ECO:0000256" key="2">
    <source>
        <dbReference type="ARBA" id="ARBA00022692"/>
    </source>
</evidence>
<feature type="compositionally biased region" description="Polar residues" evidence="5">
    <location>
        <begin position="165"/>
        <end position="180"/>
    </location>
</feature>
<dbReference type="GO" id="GO:0043495">
    <property type="term" value="F:protein-membrane adaptor activity"/>
    <property type="evidence" value="ECO:0007669"/>
    <property type="project" value="TreeGrafter"/>
</dbReference>
<dbReference type="Gene3D" id="2.60.120.260">
    <property type="entry name" value="Galactose-binding domain-like"/>
    <property type="match status" value="1"/>
</dbReference>
<feature type="compositionally biased region" description="Polar residues" evidence="5">
    <location>
        <begin position="274"/>
        <end position="288"/>
    </location>
</feature>
<sequence length="813" mass="91442">MPVTRSASVTGASLQPLDTLIDSRAINQQPKRFTSLPPEHFEQRSLRPRQASVPAAPRQATSGLKPSMSEITSSTRMGAKRVTRSQSRSGATPVPRTTPARGLRGRNVTPGGGLAPVGRESKAYGTGPATLARPFLSGQGEDDVAAIMHGIAFGEESPGSDLGSLVSNSMASSIADSETPSKAARGHKGRADRSRAESRQRDSSFAAETSVFNQAGVETSSMEPEQQLQPIEEGLEDLEEEEEEEEDDDIARPIPRYPRSLDEEADDEEEEFDLQTNSAYARNSYASRNSDESRRTETPAQGNGHFGAFVTYLTENITGYLVRIAQFLGLALLLYLLCSIAVLPRIRNYGFDLSHNVGQFIPTPLVRPITYLRSDAQTRSIMDELRTLHYDVQYMQREHGLRADTAEFLRNIDKKWWDSTEAKYKDSKELPEIPLEFLNKVKDHFESDTAYYALRNRLRDDPAFVPEPWLDLRNSTGDIDASRFRELASKMDKTVGEMRSTVQEENAIAMDYAKSKILQSMNQEWKEMQKSMQPELDQMQRKVEDALQRVIRLEQGFTKEYRELVSTKIDQFMHKFKLEKQTEKQLTSSRRAPLRINYFSQGHGADIVPHMTSPKYTLKQRRVSGWAPSRWVWTTTFGRPVPAAHDAYKALEKWDEYGEAWCTPSGGARGFGASLHVRLGYSIFVEEIVIEHIAESGTLEPGSTPKDIEIYARYPVNTKAMLAVQQSTEHFFKQVAEQEFPYDFVLIAQSTFKIGATESQAVKVPVDLKAMSEKYGVDTSTNEIIVRVKNNWSDGRVPYTCLYRVLAHGQQKA</sequence>
<dbReference type="GO" id="GO:0034993">
    <property type="term" value="C:meiotic nuclear membrane microtubule tethering complex"/>
    <property type="evidence" value="ECO:0007669"/>
    <property type="project" value="TreeGrafter"/>
</dbReference>
<feature type="compositionally biased region" description="Acidic residues" evidence="5">
    <location>
        <begin position="237"/>
        <end position="249"/>
    </location>
</feature>
<feature type="compositionally biased region" description="Polar residues" evidence="5">
    <location>
        <begin position="59"/>
        <end position="76"/>
    </location>
</feature>
<dbReference type="Proteomes" id="UP000256645">
    <property type="component" value="Unassembled WGS sequence"/>
</dbReference>
<evidence type="ECO:0000313" key="8">
    <source>
        <dbReference type="EMBL" id="RDW69333.1"/>
    </source>
</evidence>
<dbReference type="OrthoDB" id="342281at2759"/>
<feature type="compositionally biased region" description="Polar residues" evidence="5">
    <location>
        <begin position="1"/>
        <end position="13"/>
    </location>
</feature>
<feature type="compositionally biased region" description="Acidic residues" evidence="5">
    <location>
        <begin position="263"/>
        <end position="273"/>
    </location>
</feature>
<dbReference type="STRING" id="1849047.A0A3D8R5M5"/>
<evidence type="ECO:0000259" key="7">
    <source>
        <dbReference type="PROSITE" id="PS51469"/>
    </source>
</evidence>
<feature type="region of interest" description="Disordered" evidence="5">
    <location>
        <begin position="162"/>
        <end position="208"/>
    </location>
</feature>
<evidence type="ECO:0000256" key="4">
    <source>
        <dbReference type="ARBA" id="ARBA00023136"/>
    </source>
</evidence>
<evidence type="ECO:0000256" key="6">
    <source>
        <dbReference type="SAM" id="Phobius"/>
    </source>
</evidence>
<evidence type="ECO:0000256" key="3">
    <source>
        <dbReference type="ARBA" id="ARBA00022989"/>
    </source>
</evidence>
<dbReference type="InterPro" id="IPR012919">
    <property type="entry name" value="SUN_dom"/>
</dbReference>
<evidence type="ECO:0000256" key="1">
    <source>
        <dbReference type="ARBA" id="ARBA00004370"/>
    </source>
</evidence>
<feature type="transmembrane region" description="Helical" evidence="6">
    <location>
        <begin position="320"/>
        <end position="343"/>
    </location>
</feature>
<feature type="domain" description="SUN" evidence="7">
    <location>
        <begin position="604"/>
        <end position="812"/>
    </location>
</feature>
<comment type="subcellular location">
    <subcellularLocation>
        <location evidence="1">Membrane</location>
    </subcellularLocation>
</comment>
<dbReference type="AlphaFoldDB" id="A0A3D8R5M5"/>
<feature type="region of interest" description="Disordered" evidence="5">
    <location>
        <begin position="1"/>
        <end position="127"/>
    </location>
</feature>
<dbReference type="PANTHER" id="PTHR12911:SF8">
    <property type="entry name" value="KLAROID PROTEIN-RELATED"/>
    <property type="match status" value="1"/>
</dbReference>
<name>A0A3D8R5M5_9HELO</name>
<dbReference type="PROSITE" id="PS51469">
    <property type="entry name" value="SUN"/>
    <property type="match status" value="1"/>
</dbReference>
<organism evidence="8 9">
    <name type="scientific">Coleophoma cylindrospora</name>
    <dbReference type="NCBI Taxonomy" id="1849047"/>
    <lineage>
        <taxon>Eukaryota</taxon>
        <taxon>Fungi</taxon>
        <taxon>Dikarya</taxon>
        <taxon>Ascomycota</taxon>
        <taxon>Pezizomycotina</taxon>
        <taxon>Leotiomycetes</taxon>
        <taxon>Helotiales</taxon>
        <taxon>Dermateaceae</taxon>
        <taxon>Coleophoma</taxon>
    </lineage>
</organism>
<feature type="region of interest" description="Disordered" evidence="5">
    <location>
        <begin position="237"/>
        <end position="301"/>
    </location>
</feature>
<keyword evidence="9" id="KW-1185">Reference proteome</keyword>
<dbReference type="EMBL" id="PDLM01000009">
    <property type="protein sequence ID" value="RDW69333.1"/>
    <property type="molecule type" value="Genomic_DNA"/>
</dbReference>
<protein>
    <recommendedName>
        <fullName evidence="7">SUN domain-containing protein</fullName>
    </recommendedName>
</protein>
<gene>
    <name evidence="8" type="ORF">BP6252_08353</name>
</gene>
<keyword evidence="2 6" id="KW-0812">Transmembrane</keyword>
<reference evidence="8 9" key="1">
    <citation type="journal article" date="2018" name="IMA Fungus">
        <title>IMA Genome-F 9: Draft genome sequence of Annulohypoxylon stygium, Aspergillus mulundensis, Berkeleyomyces basicola (syn. Thielaviopsis basicola), Ceratocystis smalleyi, two Cercospora beticola strains, Coleophoma cylindrospora, Fusarium fracticaudum, Phialophora cf. hyalina, and Morchella septimelata.</title>
        <authorList>
            <person name="Wingfield B.D."/>
            <person name="Bills G.F."/>
            <person name="Dong Y."/>
            <person name="Huang W."/>
            <person name="Nel W.J."/>
            <person name="Swalarsk-Parry B.S."/>
            <person name="Vaghefi N."/>
            <person name="Wilken P.M."/>
            <person name="An Z."/>
            <person name="de Beer Z.W."/>
            <person name="De Vos L."/>
            <person name="Chen L."/>
            <person name="Duong T.A."/>
            <person name="Gao Y."/>
            <person name="Hammerbacher A."/>
            <person name="Kikkert J.R."/>
            <person name="Li Y."/>
            <person name="Li H."/>
            <person name="Li K."/>
            <person name="Li Q."/>
            <person name="Liu X."/>
            <person name="Ma X."/>
            <person name="Naidoo K."/>
            <person name="Pethybridge S.J."/>
            <person name="Sun J."/>
            <person name="Steenkamp E.T."/>
            <person name="van der Nest M.A."/>
            <person name="van Wyk S."/>
            <person name="Wingfield M.J."/>
            <person name="Xiong C."/>
            <person name="Yue Q."/>
            <person name="Zhang X."/>
        </authorList>
    </citation>
    <scope>NUCLEOTIDE SEQUENCE [LARGE SCALE GENOMIC DNA]</scope>
    <source>
        <strain evidence="8 9">BP6252</strain>
    </source>
</reference>